<dbReference type="RefSeq" id="WP_114549634.1">
    <property type="nucleotide sequence ID" value="NZ_CAKXPL010000070.1"/>
</dbReference>
<proteinExistence type="predicted"/>
<dbReference type="InterPro" id="IPR010093">
    <property type="entry name" value="SinI_DNA-bd"/>
</dbReference>
<evidence type="ECO:0000313" key="3">
    <source>
        <dbReference type="Proteomes" id="UP000253805"/>
    </source>
</evidence>
<accession>A0A369NY12</accession>
<feature type="region of interest" description="Disordered" evidence="1">
    <location>
        <begin position="257"/>
        <end position="278"/>
    </location>
</feature>
<organism evidence="2 3">
    <name type="scientific">Adlercreutzia equolifaciens subsp. celatus</name>
    <dbReference type="NCBI Taxonomy" id="394340"/>
    <lineage>
        <taxon>Bacteria</taxon>
        <taxon>Bacillati</taxon>
        <taxon>Actinomycetota</taxon>
        <taxon>Coriobacteriia</taxon>
        <taxon>Eggerthellales</taxon>
        <taxon>Eggerthellaceae</taxon>
        <taxon>Adlercreutzia</taxon>
    </lineage>
</organism>
<evidence type="ECO:0000313" key="2">
    <source>
        <dbReference type="EMBL" id="RDC42149.1"/>
    </source>
</evidence>
<dbReference type="GO" id="GO:0003677">
    <property type="term" value="F:DNA binding"/>
    <property type="evidence" value="ECO:0007669"/>
    <property type="project" value="InterPro"/>
</dbReference>
<gene>
    <name evidence="2" type="ORF">C1850_10390</name>
</gene>
<dbReference type="EMBL" id="PPUT01000033">
    <property type="protein sequence ID" value="RDC42149.1"/>
    <property type="molecule type" value="Genomic_DNA"/>
</dbReference>
<reference evidence="2 3" key="1">
    <citation type="journal article" date="2018" name="Elife">
        <title>Discovery and characterization of a prevalent human gut bacterial enzyme sufficient for the inactivation of a family of plant toxins.</title>
        <authorList>
            <person name="Koppel N."/>
            <person name="Bisanz J.E."/>
            <person name="Pandelia M.E."/>
            <person name="Turnbaugh P.J."/>
            <person name="Balskus E.P."/>
        </authorList>
    </citation>
    <scope>NUCLEOTIDE SEQUENCE [LARGE SCALE GENOMIC DNA]</scope>
    <source>
        <strain evidence="2 3">OB21 GAM 11</strain>
    </source>
</reference>
<evidence type="ECO:0000256" key="1">
    <source>
        <dbReference type="SAM" id="MobiDB-lite"/>
    </source>
</evidence>
<sequence length="278" mass="32564">MKLEDVTMQDLISKPLFWEDFEEDRADSNTMKAAIEADPKSIEKIRFLDQVEEGTLLDRRTFHKLDFYEVEFTEYARLYLAEGEYMEDGIHRGNEVDYLKDYSGLRLLIQDVSDPLGECGLFALYLKDYEFGLINPLGLCVYPFDFDDDSWSLYKEDPEKFILEHVLLHFETEFWDNDFDLKQELFDYYHNMPDVHSPLLKNKTDLDGLITAKEAAKLLGVSIPRIIKMIEERSIDGYKFAGKLLITRSSVDNRLDYIKEHGKPTRGKAPEGKRKKKK</sequence>
<dbReference type="Proteomes" id="UP000253805">
    <property type="component" value="Unassembled WGS sequence"/>
</dbReference>
<dbReference type="AlphaFoldDB" id="A0A369NY12"/>
<dbReference type="NCBIfam" id="TIGR01764">
    <property type="entry name" value="excise"/>
    <property type="match status" value="1"/>
</dbReference>
<feature type="compositionally biased region" description="Basic and acidic residues" evidence="1">
    <location>
        <begin position="257"/>
        <end position="272"/>
    </location>
</feature>
<comment type="caution">
    <text evidence="2">The sequence shown here is derived from an EMBL/GenBank/DDBJ whole genome shotgun (WGS) entry which is preliminary data.</text>
</comment>
<protein>
    <submittedName>
        <fullName evidence="2">Uncharacterized protein</fullName>
    </submittedName>
</protein>
<name>A0A369NY12_9ACTN</name>